<evidence type="ECO:0000313" key="5">
    <source>
        <dbReference type="Proteomes" id="UP001297581"/>
    </source>
</evidence>
<keyword evidence="2 4" id="KW-0378">Hydrolase</keyword>
<keyword evidence="5" id="KW-1185">Reference proteome</keyword>
<comment type="caution">
    <text evidence="4">The sequence shown here is derived from an EMBL/GenBank/DDBJ whole genome shotgun (WGS) entry which is preliminary data.</text>
</comment>
<dbReference type="InterPro" id="IPR013094">
    <property type="entry name" value="AB_hydrolase_3"/>
</dbReference>
<dbReference type="GO" id="GO:0004806">
    <property type="term" value="F:triacylglycerol lipase activity"/>
    <property type="evidence" value="ECO:0007669"/>
    <property type="project" value="TreeGrafter"/>
</dbReference>
<dbReference type="PANTHER" id="PTHR48081">
    <property type="entry name" value="AB HYDROLASE SUPERFAMILY PROTEIN C4A8.06C"/>
    <property type="match status" value="1"/>
</dbReference>
<dbReference type="AlphaFoldDB" id="A0AAJ1BIU2"/>
<name>A0AAJ1BIU2_9GAMM</name>
<gene>
    <name evidence="4" type="ORF">MJ923_09680</name>
</gene>
<dbReference type="InterPro" id="IPR050300">
    <property type="entry name" value="GDXG_lipolytic_enzyme"/>
</dbReference>
<feature type="domain" description="Alpha/beta hydrolase fold-3" evidence="3">
    <location>
        <begin position="91"/>
        <end position="290"/>
    </location>
</feature>
<dbReference type="Gene3D" id="3.40.50.1820">
    <property type="entry name" value="alpha/beta hydrolase"/>
    <property type="match status" value="1"/>
</dbReference>
<reference evidence="4 5" key="1">
    <citation type="submission" date="2022-02" db="EMBL/GenBank/DDBJ databases">
        <title>The genome sequence of Shewanella sp. 3B26.</title>
        <authorList>
            <person name="Du J."/>
        </authorList>
    </citation>
    <scope>NUCLEOTIDE SEQUENCE [LARGE SCALE GENOMIC DNA]</scope>
    <source>
        <strain evidence="4 5">3B26</strain>
    </source>
</reference>
<comment type="similarity">
    <text evidence="1">Belongs to the 'GDXG' lipolytic enzyme family.</text>
</comment>
<dbReference type="PANTHER" id="PTHR48081:SF30">
    <property type="entry name" value="ACETYL-HYDROLASE LIPR-RELATED"/>
    <property type="match status" value="1"/>
</dbReference>
<dbReference type="Proteomes" id="UP001297581">
    <property type="component" value="Unassembled WGS sequence"/>
</dbReference>
<protein>
    <submittedName>
        <fullName evidence="4">Alpha/beta hydrolase</fullName>
    </submittedName>
</protein>
<organism evidence="4 5">
    <name type="scientific">Shewanella zhuhaiensis</name>
    <dbReference type="NCBI Taxonomy" id="2919576"/>
    <lineage>
        <taxon>Bacteria</taxon>
        <taxon>Pseudomonadati</taxon>
        <taxon>Pseudomonadota</taxon>
        <taxon>Gammaproteobacteria</taxon>
        <taxon>Alteromonadales</taxon>
        <taxon>Shewanellaceae</taxon>
        <taxon>Shewanella</taxon>
    </lineage>
</organism>
<dbReference type="RefSeq" id="WP_240590905.1">
    <property type="nucleotide sequence ID" value="NZ_JAKUDL010000003.1"/>
</dbReference>
<evidence type="ECO:0000256" key="2">
    <source>
        <dbReference type="ARBA" id="ARBA00022801"/>
    </source>
</evidence>
<accession>A0AAJ1BIU2</accession>
<sequence>MASWQAKVLNSILSYIARPSMNARGVRMSLPDIRLRLLSLDCRYLPWPEPLTTKELPLTHSKLLHYRMQTGAGESSPLPGVAEPGQSELAIFYVRGGGFCLKTPHAHARYIASLCTELNADAFVPDYRLAPEHPFPAPFEDVLEGFRAFLDAWSGPFVMMGDSAGGNLAMALLLKARDSGLRLPQSCVLLSPALDLAITGDSERLLAADDPFFTPESLLRLRGAYLQGTNPMLPEVSPLHGELHGLPPVLLLAGTRELLLEDAERMSMRLAAAGNAVESRFIANMPHVFPLFELLPEAVEGRGIIVDFIRRHQG</sequence>
<dbReference type="EMBL" id="JAKUDL010000003">
    <property type="protein sequence ID" value="MCH4294569.1"/>
    <property type="molecule type" value="Genomic_DNA"/>
</dbReference>
<dbReference type="SUPFAM" id="SSF53474">
    <property type="entry name" value="alpha/beta-Hydrolases"/>
    <property type="match status" value="1"/>
</dbReference>
<evidence type="ECO:0000256" key="1">
    <source>
        <dbReference type="ARBA" id="ARBA00010515"/>
    </source>
</evidence>
<proteinExistence type="inferred from homology"/>
<evidence type="ECO:0000313" key="4">
    <source>
        <dbReference type="EMBL" id="MCH4294569.1"/>
    </source>
</evidence>
<dbReference type="Pfam" id="PF07859">
    <property type="entry name" value="Abhydrolase_3"/>
    <property type="match status" value="1"/>
</dbReference>
<evidence type="ECO:0000259" key="3">
    <source>
        <dbReference type="Pfam" id="PF07859"/>
    </source>
</evidence>
<dbReference type="InterPro" id="IPR029058">
    <property type="entry name" value="AB_hydrolase_fold"/>
</dbReference>